<gene>
    <name evidence="14" type="ORF">GWP43_01920</name>
</gene>
<dbReference type="Pfam" id="PF03471">
    <property type="entry name" value="CorC_HlyC"/>
    <property type="match status" value="1"/>
</dbReference>
<dbReference type="PROSITE" id="PS51371">
    <property type="entry name" value="CBS"/>
    <property type="match status" value="2"/>
</dbReference>
<dbReference type="Proteomes" id="UP000464374">
    <property type="component" value="Chromosome"/>
</dbReference>
<keyword evidence="7 9" id="KW-0129">CBS domain</keyword>
<accession>A0A6P1XZ95</accession>
<dbReference type="Gene3D" id="3.30.465.10">
    <property type="match status" value="1"/>
</dbReference>
<dbReference type="PANTHER" id="PTHR22777:SF32">
    <property type="entry name" value="UPF0053 INNER MEMBRANE PROTEIN YFJD"/>
    <property type="match status" value="1"/>
</dbReference>
<protein>
    <submittedName>
        <fullName evidence="14">HlyC/CorC family transporter</fullName>
    </submittedName>
</protein>
<evidence type="ECO:0000256" key="5">
    <source>
        <dbReference type="ARBA" id="ARBA00022737"/>
    </source>
</evidence>
<evidence type="ECO:0000256" key="10">
    <source>
        <dbReference type="PROSITE-ProRule" id="PRU01193"/>
    </source>
</evidence>
<evidence type="ECO:0000256" key="8">
    <source>
        <dbReference type="ARBA" id="ARBA00023136"/>
    </source>
</evidence>
<proteinExistence type="inferred from homology"/>
<dbReference type="InterPro" id="IPR000644">
    <property type="entry name" value="CBS_dom"/>
</dbReference>
<keyword evidence="6 10" id="KW-1133">Transmembrane helix</keyword>
<dbReference type="PANTHER" id="PTHR22777">
    <property type="entry name" value="HEMOLYSIN-RELATED"/>
    <property type="match status" value="1"/>
</dbReference>
<keyword evidence="4 10" id="KW-0812">Transmembrane</keyword>
<dbReference type="EMBL" id="CP048020">
    <property type="protein sequence ID" value="QHX42409.1"/>
    <property type="molecule type" value="Genomic_DNA"/>
</dbReference>
<name>A0A6P1XZ95_9SPIR</name>
<evidence type="ECO:0000259" key="12">
    <source>
        <dbReference type="PROSITE" id="PS51371"/>
    </source>
</evidence>
<dbReference type="GO" id="GO:0050660">
    <property type="term" value="F:flavin adenine dinucleotide binding"/>
    <property type="evidence" value="ECO:0007669"/>
    <property type="project" value="InterPro"/>
</dbReference>
<dbReference type="Pfam" id="PF00571">
    <property type="entry name" value="CBS"/>
    <property type="match status" value="2"/>
</dbReference>
<evidence type="ECO:0000313" key="14">
    <source>
        <dbReference type="EMBL" id="QHX42409.1"/>
    </source>
</evidence>
<dbReference type="KEGG" id="trz:GWP43_01920"/>
<dbReference type="InterPro" id="IPR002550">
    <property type="entry name" value="CNNM"/>
</dbReference>
<feature type="domain" description="CBS" evidence="12">
    <location>
        <begin position="206"/>
        <end position="265"/>
    </location>
</feature>
<evidence type="ECO:0000259" key="13">
    <source>
        <dbReference type="PROSITE" id="PS51846"/>
    </source>
</evidence>
<dbReference type="Pfam" id="PF01595">
    <property type="entry name" value="CNNM"/>
    <property type="match status" value="1"/>
</dbReference>
<dbReference type="GO" id="GO:0005886">
    <property type="term" value="C:plasma membrane"/>
    <property type="evidence" value="ECO:0007669"/>
    <property type="project" value="UniProtKB-SubCell"/>
</dbReference>
<dbReference type="SUPFAM" id="SSF54631">
    <property type="entry name" value="CBS-domain pair"/>
    <property type="match status" value="1"/>
</dbReference>
<evidence type="ECO:0000256" key="4">
    <source>
        <dbReference type="ARBA" id="ARBA00022692"/>
    </source>
</evidence>
<evidence type="ECO:0000313" key="15">
    <source>
        <dbReference type="Proteomes" id="UP000464374"/>
    </source>
</evidence>
<dbReference type="CDD" id="cd04590">
    <property type="entry name" value="CBS_pair_CorC_HlyC_assoc"/>
    <property type="match status" value="1"/>
</dbReference>
<feature type="transmembrane region" description="Helical" evidence="11">
    <location>
        <begin position="130"/>
        <end position="151"/>
    </location>
</feature>
<evidence type="ECO:0000256" key="9">
    <source>
        <dbReference type="PROSITE-ProRule" id="PRU00703"/>
    </source>
</evidence>
<dbReference type="InterPro" id="IPR016169">
    <property type="entry name" value="FAD-bd_PCMH_sub2"/>
</dbReference>
<feature type="domain" description="CBS" evidence="12">
    <location>
        <begin position="270"/>
        <end position="327"/>
    </location>
</feature>
<evidence type="ECO:0000256" key="3">
    <source>
        <dbReference type="ARBA" id="ARBA00022475"/>
    </source>
</evidence>
<comment type="similarity">
    <text evidence="2">Belongs to the UPF0053 family.</text>
</comment>
<keyword evidence="5" id="KW-0677">Repeat</keyword>
<sequence length="420" mass="46403">MNLIIISVEIIILLACAAFFSGTETAVTAITRPEYRSLKKSSRRNAQRLARLVEMKDKIVTTALIGTNFVNTLNSGLITAFTLNVFGAQAVPAATAVITVLIIILAEIFPKALAAERAESIGKKASLPLYVCYTVLRPIVAVFSLLTKAVLRLCNARSKTTPDTLKEKDLQLLVHIGQEDGALAAGEEALLRKAVLLQDVKLRNIMTPRTAITYVNSAATFSQIIEQFRRSRFSRLPVYDSKTKTVTGIIHYKTLLFAVQERRKPGIAALQRPAIFVPESASILSIIRAMNTNMQNIAIVIDEHGGVAGLITMDDIIAAVFSTVQDEYGKARNDPMRSVRFINTSQLILPGALRLEDCNELLHTDFHSDYYDTLGGFLLEKWGYLPHTNERLTCNRITFTVTHISNRRIDTVVADLSSVL</sequence>
<dbReference type="InterPro" id="IPR046342">
    <property type="entry name" value="CBS_dom_sf"/>
</dbReference>
<evidence type="ECO:0000256" key="7">
    <source>
        <dbReference type="ARBA" id="ARBA00023122"/>
    </source>
</evidence>
<evidence type="ECO:0000256" key="1">
    <source>
        <dbReference type="ARBA" id="ARBA00004651"/>
    </source>
</evidence>
<reference evidence="14 15" key="1">
    <citation type="submission" date="2020-01" db="EMBL/GenBank/DDBJ databases">
        <title>Complete genome sequence of a human oral phylogroup 1 Treponema sp. strain ATCC 700766, originally isolated from periodontitis dental plaque.</title>
        <authorList>
            <person name="Chan Y."/>
            <person name="Huo Y.-B."/>
            <person name="Yu X.-L."/>
            <person name="Zeng H."/>
            <person name="Leung W.-K."/>
            <person name="Watt R.M."/>
        </authorList>
    </citation>
    <scope>NUCLEOTIDE SEQUENCE [LARGE SCALE GENOMIC DNA]</scope>
    <source>
        <strain evidence="14 15">OMZ 804</strain>
    </source>
</reference>
<evidence type="ECO:0000256" key="2">
    <source>
        <dbReference type="ARBA" id="ARBA00006337"/>
    </source>
</evidence>
<evidence type="ECO:0000256" key="6">
    <source>
        <dbReference type="ARBA" id="ARBA00022989"/>
    </source>
</evidence>
<feature type="domain" description="CNNM transmembrane" evidence="13">
    <location>
        <begin position="1"/>
        <end position="187"/>
    </location>
</feature>
<keyword evidence="3" id="KW-1003">Cell membrane</keyword>
<dbReference type="SUPFAM" id="SSF56176">
    <property type="entry name" value="FAD-binding/transporter-associated domain-like"/>
    <property type="match status" value="1"/>
</dbReference>
<dbReference type="SMART" id="SM01091">
    <property type="entry name" value="CorC_HlyC"/>
    <property type="match status" value="1"/>
</dbReference>
<dbReference type="InterPro" id="IPR036318">
    <property type="entry name" value="FAD-bd_PCMH-like_sf"/>
</dbReference>
<dbReference type="InterPro" id="IPR005170">
    <property type="entry name" value="Transptr-assoc_dom"/>
</dbReference>
<dbReference type="AlphaFoldDB" id="A0A6P1XZ95"/>
<feature type="transmembrane region" description="Helical" evidence="11">
    <location>
        <begin position="90"/>
        <end position="109"/>
    </location>
</feature>
<dbReference type="RefSeq" id="WP_162662268.1">
    <property type="nucleotide sequence ID" value="NZ_CP048020.1"/>
</dbReference>
<organism evidence="14 15">
    <name type="scientific">Treponema vincentii</name>
    <dbReference type="NCBI Taxonomy" id="69710"/>
    <lineage>
        <taxon>Bacteria</taxon>
        <taxon>Pseudomonadati</taxon>
        <taxon>Spirochaetota</taxon>
        <taxon>Spirochaetia</taxon>
        <taxon>Spirochaetales</taxon>
        <taxon>Treponemataceae</taxon>
        <taxon>Treponema</taxon>
    </lineage>
</organism>
<evidence type="ECO:0000256" key="11">
    <source>
        <dbReference type="SAM" id="Phobius"/>
    </source>
</evidence>
<dbReference type="InterPro" id="IPR044751">
    <property type="entry name" value="Ion_transp-like_CBS"/>
</dbReference>
<comment type="subcellular location">
    <subcellularLocation>
        <location evidence="1">Cell membrane</location>
        <topology evidence="1">Multi-pass membrane protein</topology>
    </subcellularLocation>
</comment>
<dbReference type="PROSITE" id="PS51846">
    <property type="entry name" value="CNNM"/>
    <property type="match status" value="1"/>
</dbReference>
<keyword evidence="8 10" id="KW-0472">Membrane</keyword>
<dbReference type="Gene3D" id="3.10.580.10">
    <property type="entry name" value="CBS-domain"/>
    <property type="match status" value="1"/>
</dbReference>